<feature type="region of interest" description="Disordered" evidence="4">
    <location>
        <begin position="1"/>
        <end position="34"/>
    </location>
</feature>
<dbReference type="PROSITE" id="PS50048">
    <property type="entry name" value="ZN2_CY6_FUNGAL_2"/>
    <property type="match status" value="1"/>
</dbReference>
<dbReference type="GO" id="GO:0003677">
    <property type="term" value="F:DNA binding"/>
    <property type="evidence" value="ECO:0007669"/>
    <property type="project" value="InterPro"/>
</dbReference>
<reference evidence="6" key="1">
    <citation type="journal article" date="2020" name="Stud. Mycol.">
        <title>101 Dothideomycetes genomes: a test case for predicting lifestyles and emergence of pathogens.</title>
        <authorList>
            <person name="Haridas S."/>
            <person name="Albert R."/>
            <person name="Binder M."/>
            <person name="Bloem J."/>
            <person name="Labutti K."/>
            <person name="Salamov A."/>
            <person name="Andreopoulos B."/>
            <person name="Baker S."/>
            <person name="Barry K."/>
            <person name="Bills G."/>
            <person name="Bluhm B."/>
            <person name="Cannon C."/>
            <person name="Castanera R."/>
            <person name="Culley D."/>
            <person name="Daum C."/>
            <person name="Ezra D."/>
            <person name="Gonzalez J."/>
            <person name="Henrissat B."/>
            <person name="Kuo A."/>
            <person name="Liang C."/>
            <person name="Lipzen A."/>
            <person name="Lutzoni F."/>
            <person name="Magnuson J."/>
            <person name="Mondo S."/>
            <person name="Nolan M."/>
            <person name="Ohm R."/>
            <person name="Pangilinan J."/>
            <person name="Park H.-J."/>
            <person name="Ramirez L."/>
            <person name="Alfaro M."/>
            <person name="Sun H."/>
            <person name="Tritt A."/>
            <person name="Yoshinaga Y."/>
            <person name="Zwiers L.-H."/>
            <person name="Turgeon B."/>
            <person name="Goodwin S."/>
            <person name="Spatafora J."/>
            <person name="Crous P."/>
            <person name="Grigoriev I."/>
        </authorList>
    </citation>
    <scope>NUCLEOTIDE SEQUENCE</scope>
    <source>
        <strain evidence="6">CBS 119687</strain>
    </source>
</reference>
<dbReference type="SUPFAM" id="SSF57701">
    <property type="entry name" value="Zn2/Cys6 DNA-binding domain"/>
    <property type="match status" value="1"/>
</dbReference>
<gene>
    <name evidence="6" type="ORF">P153DRAFT_339265</name>
</gene>
<dbReference type="Pfam" id="PF04082">
    <property type="entry name" value="Fungal_trans"/>
    <property type="match status" value="1"/>
</dbReference>
<dbReference type="GO" id="GO:0000981">
    <property type="term" value="F:DNA-binding transcription factor activity, RNA polymerase II-specific"/>
    <property type="evidence" value="ECO:0007669"/>
    <property type="project" value="InterPro"/>
</dbReference>
<keyword evidence="2" id="KW-0479">Metal-binding</keyword>
<dbReference type="InterPro" id="IPR050613">
    <property type="entry name" value="Sec_Metabolite_Reg"/>
</dbReference>
<organism evidence="6 7">
    <name type="scientific">Dothidotthia symphoricarpi CBS 119687</name>
    <dbReference type="NCBI Taxonomy" id="1392245"/>
    <lineage>
        <taxon>Eukaryota</taxon>
        <taxon>Fungi</taxon>
        <taxon>Dikarya</taxon>
        <taxon>Ascomycota</taxon>
        <taxon>Pezizomycotina</taxon>
        <taxon>Dothideomycetes</taxon>
        <taxon>Pleosporomycetidae</taxon>
        <taxon>Pleosporales</taxon>
        <taxon>Dothidotthiaceae</taxon>
        <taxon>Dothidotthia</taxon>
    </lineage>
</organism>
<dbReference type="InterPro" id="IPR036864">
    <property type="entry name" value="Zn2-C6_fun-type_DNA-bd_sf"/>
</dbReference>
<dbReference type="PANTHER" id="PTHR31001:SF40">
    <property type="entry name" value="ZN(II)2CYS6 TRANSCRIPTION FACTOR (EUROFUNG)"/>
    <property type="match status" value="1"/>
</dbReference>
<dbReference type="EMBL" id="ML977505">
    <property type="protein sequence ID" value="KAF2129936.1"/>
    <property type="molecule type" value="Genomic_DNA"/>
</dbReference>
<evidence type="ECO:0000313" key="6">
    <source>
        <dbReference type="EMBL" id="KAF2129936.1"/>
    </source>
</evidence>
<protein>
    <recommendedName>
        <fullName evidence="5">Zn(2)-C6 fungal-type domain-containing protein</fullName>
    </recommendedName>
</protein>
<dbReference type="SMART" id="SM00066">
    <property type="entry name" value="GAL4"/>
    <property type="match status" value="1"/>
</dbReference>
<dbReference type="CDD" id="cd12148">
    <property type="entry name" value="fungal_TF_MHR"/>
    <property type="match status" value="1"/>
</dbReference>
<dbReference type="GO" id="GO:0008270">
    <property type="term" value="F:zinc ion binding"/>
    <property type="evidence" value="ECO:0007669"/>
    <property type="project" value="InterPro"/>
</dbReference>
<dbReference type="AlphaFoldDB" id="A0A6A6AEE1"/>
<feature type="compositionally biased region" description="Polar residues" evidence="4">
    <location>
        <begin position="768"/>
        <end position="777"/>
    </location>
</feature>
<feature type="compositionally biased region" description="Low complexity" evidence="4">
    <location>
        <begin position="715"/>
        <end position="749"/>
    </location>
</feature>
<dbReference type="GO" id="GO:0006351">
    <property type="term" value="P:DNA-templated transcription"/>
    <property type="evidence" value="ECO:0007669"/>
    <property type="project" value="InterPro"/>
</dbReference>
<keyword evidence="3" id="KW-0539">Nucleus</keyword>
<evidence type="ECO:0000313" key="7">
    <source>
        <dbReference type="Proteomes" id="UP000799771"/>
    </source>
</evidence>
<evidence type="ECO:0000256" key="4">
    <source>
        <dbReference type="SAM" id="MobiDB-lite"/>
    </source>
</evidence>
<feature type="domain" description="Zn(2)-C6 fungal-type" evidence="5">
    <location>
        <begin position="42"/>
        <end position="71"/>
    </location>
</feature>
<feature type="compositionally biased region" description="Polar residues" evidence="4">
    <location>
        <begin position="697"/>
        <end position="714"/>
    </location>
</feature>
<evidence type="ECO:0000256" key="3">
    <source>
        <dbReference type="ARBA" id="ARBA00023242"/>
    </source>
</evidence>
<accession>A0A6A6AEE1</accession>
<feature type="region of interest" description="Disordered" evidence="4">
    <location>
        <begin position="768"/>
        <end position="823"/>
    </location>
</feature>
<dbReference type="Gene3D" id="4.10.240.10">
    <property type="entry name" value="Zn(2)-C6 fungal-type DNA-binding domain"/>
    <property type="match status" value="1"/>
</dbReference>
<sequence>MSDPGYHANFVHGTTHSSPPVTEKASPNSQPRTRRRNRLITSCLECRRRKLKCDKIQPCCNCTKACRSCLFIAPGLDPEAQAKLAEVKEKMGILERSLEDDVVRGSRLRPGNEFGAARPVSLPDSDEEDNEDTKDPDLSHFATEDAAYYEDDEEGNDDVVDIGIAMGRIRITDRIGGLVRPRLSEELAQILKEIPQYENPRPNSGLKQSPMSWVAPSRDYVAPSSGFFFAPGIERKSLMNYLPSKALADKLIAHYWEAVHVIARTVHRPSFERQYDRFWMNITAGVEPRTSFQAVVFAALLSAIISMSEGKVLTEFGVNKQNLVDNFREGTEAALGRANLLRTTKLETLQAFVMYLIPLCRIEVSRAHSALTGTCIRLAECMGLHRDPTTYSTSPIEIQVRRLIWFQICFLDIRTCEATGPRPQIRPDDYDTQFPLNIDDIDLDRAESGDEEVNVQEDRPYFTDMTISRMRFECYEMHRFLWNQRPKLEKIKVRGDRKVTITSLLSRIQQFRASMEKTYLPMLSKSVPLHALASEMYGIASNRLYINILQKYTSSDRHKMPDRLRQVMLSAAVMILEHSMAIEQPALATWSWYVGALHQFQVAILITNEWYAGKREPGMEQRIWKVLDFAFDIPSGMSSNDKIRMIMEDMVGKTQIYASMKRWRAPIAMPLPGPRKHTPGWQARQREGREDRRRSENLQSSGSGSDNTRTSANESSSEQQMSPQQQSHNQQYYQYQQHPQRQHQQPPGQTLAFPGAMPVVEWGTFDMPTSTTNFQPPTSGPEFGGYAPTTSAANLMPNPNSSPYQGGNTNSPGTAMPGAGPVDALNDIDLNEVEQLFGTAEMGAGNMLIPPYSFPPFSHNDLQWSVQERLS</sequence>
<dbReference type="PROSITE" id="PS00463">
    <property type="entry name" value="ZN2_CY6_FUNGAL_1"/>
    <property type="match status" value="1"/>
</dbReference>
<dbReference type="GO" id="GO:0005634">
    <property type="term" value="C:nucleus"/>
    <property type="evidence" value="ECO:0007669"/>
    <property type="project" value="UniProtKB-SubCell"/>
</dbReference>
<evidence type="ECO:0000256" key="1">
    <source>
        <dbReference type="ARBA" id="ARBA00004123"/>
    </source>
</evidence>
<feature type="compositionally biased region" description="Polar residues" evidence="4">
    <location>
        <begin position="788"/>
        <end position="813"/>
    </location>
</feature>
<dbReference type="SMART" id="SM00906">
    <property type="entry name" value="Fungal_trans"/>
    <property type="match status" value="1"/>
</dbReference>
<dbReference type="PANTHER" id="PTHR31001">
    <property type="entry name" value="UNCHARACTERIZED TRANSCRIPTIONAL REGULATORY PROTEIN"/>
    <property type="match status" value="1"/>
</dbReference>
<feature type="region of interest" description="Disordered" evidence="4">
    <location>
        <begin position="106"/>
        <end position="141"/>
    </location>
</feature>
<feature type="region of interest" description="Disordered" evidence="4">
    <location>
        <begin position="668"/>
        <end position="754"/>
    </location>
</feature>
<feature type="compositionally biased region" description="Basic and acidic residues" evidence="4">
    <location>
        <begin position="684"/>
        <end position="696"/>
    </location>
</feature>
<dbReference type="Proteomes" id="UP000799771">
    <property type="component" value="Unassembled WGS sequence"/>
</dbReference>
<proteinExistence type="predicted"/>
<dbReference type="RefSeq" id="XP_033524323.1">
    <property type="nucleotide sequence ID" value="XM_033665818.1"/>
</dbReference>
<dbReference type="CDD" id="cd00067">
    <property type="entry name" value="GAL4"/>
    <property type="match status" value="1"/>
</dbReference>
<dbReference type="InterPro" id="IPR007219">
    <property type="entry name" value="XnlR_reg_dom"/>
</dbReference>
<dbReference type="GeneID" id="54406250"/>
<feature type="compositionally biased region" description="Polar residues" evidence="4">
    <location>
        <begin position="12"/>
        <end position="31"/>
    </location>
</feature>
<evidence type="ECO:0000259" key="5">
    <source>
        <dbReference type="PROSITE" id="PS50048"/>
    </source>
</evidence>
<keyword evidence="7" id="KW-1185">Reference proteome</keyword>
<dbReference type="InterPro" id="IPR001138">
    <property type="entry name" value="Zn2Cys6_DnaBD"/>
</dbReference>
<dbReference type="OrthoDB" id="424974at2759"/>
<comment type="subcellular location">
    <subcellularLocation>
        <location evidence="1">Nucleus</location>
    </subcellularLocation>
</comment>
<name>A0A6A6AEE1_9PLEO</name>
<evidence type="ECO:0000256" key="2">
    <source>
        <dbReference type="ARBA" id="ARBA00022723"/>
    </source>
</evidence>